<evidence type="ECO:0000256" key="6">
    <source>
        <dbReference type="ARBA" id="ARBA00023136"/>
    </source>
</evidence>
<accession>A0A562U543</accession>
<keyword evidence="4" id="KW-1134">Transmembrane beta strand</keyword>
<organism evidence="10 11">
    <name type="scientific">Mucilaginibacter frigoritolerans</name>
    <dbReference type="NCBI Taxonomy" id="652788"/>
    <lineage>
        <taxon>Bacteria</taxon>
        <taxon>Pseudomonadati</taxon>
        <taxon>Bacteroidota</taxon>
        <taxon>Sphingobacteriia</taxon>
        <taxon>Sphingobacteriales</taxon>
        <taxon>Sphingobacteriaceae</taxon>
        <taxon>Mucilaginibacter</taxon>
    </lineage>
</organism>
<dbReference type="AlphaFoldDB" id="A0A562U543"/>
<keyword evidence="6" id="KW-0472">Membrane</keyword>
<feature type="coiled-coil region" evidence="8">
    <location>
        <begin position="189"/>
        <end position="216"/>
    </location>
</feature>
<feature type="chain" id="PRO_5021780499" evidence="9">
    <location>
        <begin position="21"/>
        <end position="475"/>
    </location>
</feature>
<feature type="signal peptide" evidence="9">
    <location>
        <begin position="1"/>
        <end position="20"/>
    </location>
</feature>
<comment type="similarity">
    <text evidence="2">Belongs to the outer membrane factor (OMF) (TC 1.B.17) family.</text>
</comment>
<keyword evidence="7" id="KW-0998">Cell outer membrane</keyword>
<dbReference type="PANTHER" id="PTHR30026:SF20">
    <property type="entry name" value="OUTER MEMBRANE PROTEIN TOLC"/>
    <property type="match status" value="1"/>
</dbReference>
<dbReference type="GO" id="GO:1990281">
    <property type="term" value="C:efflux pump complex"/>
    <property type="evidence" value="ECO:0007669"/>
    <property type="project" value="TreeGrafter"/>
</dbReference>
<reference evidence="10 11" key="1">
    <citation type="submission" date="2019-07" db="EMBL/GenBank/DDBJ databases">
        <title>Genomic Encyclopedia of Archaeal and Bacterial Type Strains, Phase II (KMG-II): from individual species to whole genera.</title>
        <authorList>
            <person name="Goeker M."/>
        </authorList>
    </citation>
    <scope>NUCLEOTIDE SEQUENCE [LARGE SCALE GENOMIC DNA]</scope>
    <source>
        <strain evidence="10 11">ATCC BAA-1854</strain>
    </source>
</reference>
<evidence type="ECO:0000256" key="8">
    <source>
        <dbReference type="SAM" id="Coils"/>
    </source>
</evidence>
<dbReference type="Proteomes" id="UP000317010">
    <property type="component" value="Unassembled WGS sequence"/>
</dbReference>
<keyword evidence="8" id="KW-0175">Coiled coil</keyword>
<evidence type="ECO:0000256" key="2">
    <source>
        <dbReference type="ARBA" id="ARBA00007613"/>
    </source>
</evidence>
<protein>
    <submittedName>
        <fullName evidence="10">Outer membrane protein TolC</fullName>
    </submittedName>
</protein>
<evidence type="ECO:0000256" key="9">
    <source>
        <dbReference type="SAM" id="SignalP"/>
    </source>
</evidence>
<evidence type="ECO:0000313" key="11">
    <source>
        <dbReference type="Proteomes" id="UP000317010"/>
    </source>
</evidence>
<dbReference type="InterPro" id="IPR051906">
    <property type="entry name" value="TolC-like"/>
</dbReference>
<gene>
    <name evidence="10" type="ORF">JN11_02203</name>
</gene>
<keyword evidence="3" id="KW-0813">Transport</keyword>
<evidence type="ECO:0000313" key="10">
    <source>
        <dbReference type="EMBL" id="TWJ00940.1"/>
    </source>
</evidence>
<dbReference type="EMBL" id="VLLI01000005">
    <property type="protein sequence ID" value="TWJ00940.1"/>
    <property type="molecule type" value="Genomic_DNA"/>
</dbReference>
<dbReference type="Gene3D" id="1.20.1600.10">
    <property type="entry name" value="Outer membrane efflux proteins (OEP)"/>
    <property type="match status" value="1"/>
</dbReference>
<sequence length="475" mass="53340">MKYKLLIASILCTMALKSQAQQAVQDTGIYKYTVADCVNYAYAHQDSVVNAALDIKSAEYKVKETTGIGLPQISGTAGFQDYLKTPSIIFPDFISGPIYSILNQQNVKNSSTNEVISATAPQSNSKPQSISLYQTYNSNLGVTLNQILFDGSYLVGLKASKTYKELSQCMFTRSKIEANVNVTKAYYQVLVSNEQIKLLDANIEQLKQQLDQTIAQNKQGFVELIDVQRLQVQYNNLLTNRDNTVRLLVLNYQLLKFQMGMPINAKLVLIDKLEDIKLEDNLADNGIDTSFYHNRIEYSLTETNLKLNELDLQRKKSQYLPTLSAVGNSAITYQNNSFSQLYKTSYPATYIGVNLNVPIFSGGQRINQVRQSKIAVLKSENDLYNLKNALTLQASQAQITYTNGLQTLKNQKQSQELAREILRVTEIKYKQGVGSSIEVTQAQTDLEQADNNYIKGLYDTLVSKVDLDKAYGRIK</sequence>
<evidence type="ECO:0000256" key="4">
    <source>
        <dbReference type="ARBA" id="ARBA00022452"/>
    </source>
</evidence>
<comment type="caution">
    <text evidence="10">The sequence shown here is derived from an EMBL/GenBank/DDBJ whole genome shotgun (WGS) entry which is preliminary data.</text>
</comment>
<evidence type="ECO:0000256" key="5">
    <source>
        <dbReference type="ARBA" id="ARBA00022692"/>
    </source>
</evidence>
<dbReference type="RefSeq" id="WP_144912440.1">
    <property type="nucleotide sequence ID" value="NZ_VLLI01000005.1"/>
</dbReference>
<evidence type="ECO:0000256" key="7">
    <source>
        <dbReference type="ARBA" id="ARBA00023237"/>
    </source>
</evidence>
<comment type="subcellular location">
    <subcellularLocation>
        <location evidence="1">Cell outer membrane</location>
    </subcellularLocation>
</comment>
<dbReference type="GO" id="GO:0015288">
    <property type="term" value="F:porin activity"/>
    <property type="evidence" value="ECO:0007669"/>
    <property type="project" value="TreeGrafter"/>
</dbReference>
<keyword evidence="5" id="KW-0812">Transmembrane</keyword>
<dbReference type="GO" id="GO:0009279">
    <property type="term" value="C:cell outer membrane"/>
    <property type="evidence" value="ECO:0007669"/>
    <property type="project" value="UniProtKB-SubCell"/>
</dbReference>
<dbReference type="SUPFAM" id="SSF56954">
    <property type="entry name" value="Outer membrane efflux proteins (OEP)"/>
    <property type="match status" value="1"/>
</dbReference>
<keyword evidence="11" id="KW-1185">Reference proteome</keyword>
<evidence type="ECO:0000256" key="3">
    <source>
        <dbReference type="ARBA" id="ARBA00022448"/>
    </source>
</evidence>
<dbReference type="InterPro" id="IPR003423">
    <property type="entry name" value="OMP_efflux"/>
</dbReference>
<dbReference type="Pfam" id="PF02321">
    <property type="entry name" value="OEP"/>
    <property type="match status" value="2"/>
</dbReference>
<dbReference type="OrthoDB" id="367883at2"/>
<dbReference type="PANTHER" id="PTHR30026">
    <property type="entry name" value="OUTER MEMBRANE PROTEIN TOLC"/>
    <property type="match status" value="1"/>
</dbReference>
<name>A0A562U543_9SPHI</name>
<proteinExistence type="inferred from homology"/>
<keyword evidence="9" id="KW-0732">Signal</keyword>
<dbReference type="GO" id="GO:0015562">
    <property type="term" value="F:efflux transmembrane transporter activity"/>
    <property type="evidence" value="ECO:0007669"/>
    <property type="project" value="InterPro"/>
</dbReference>
<evidence type="ECO:0000256" key="1">
    <source>
        <dbReference type="ARBA" id="ARBA00004442"/>
    </source>
</evidence>